<proteinExistence type="predicted"/>
<gene>
    <name evidence="3" type="ORF">TRFO_37638</name>
</gene>
<sequence>MPTYKPAQGIMWGKAVLTLVGSIGVTFIPIFIRAPIIQNLIHPLTTAVFLMEALFCLLPSSYFPDSRFGSATGGMICVLFVVVFAMLDVFLPGSKGGDDKEEEPKQADNQEDGGEKPKGGKPSLDNVGNFTWFTAIVVGFMWITYMMVGIAEEAYYGVLWHAYKQGSAYQPYDSINSIFVSFFHYATLQYVFGMWVMNDAPPMWLYLVYMLPIAILNPLSMIISFYCHRNPSSIATARSCFASFMAGILCYIGFRMMFQFQAYFKGESDMKNRIIQISVLAVGFLWMIFVIGIGLM</sequence>
<dbReference type="RefSeq" id="XP_068349363.1">
    <property type="nucleotide sequence ID" value="XM_068511553.1"/>
</dbReference>
<dbReference type="AlphaFoldDB" id="A0A1J4JAM4"/>
<feature type="transmembrane region" description="Helical" evidence="2">
    <location>
        <begin position="204"/>
        <end position="227"/>
    </location>
</feature>
<evidence type="ECO:0000256" key="2">
    <source>
        <dbReference type="SAM" id="Phobius"/>
    </source>
</evidence>
<keyword evidence="2" id="KW-0812">Transmembrane</keyword>
<protein>
    <submittedName>
        <fullName evidence="3">Uncharacterized protein</fullName>
    </submittedName>
</protein>
<feature type="transmembrane region" description="Helical" evidence="2">
    <location>
        <begin position="12"/>
        <end position="34"/>
    </location>
</feature>
<dbReference type="EMBL" id="MLAK01001191">
    <property type="protein sequence ID" value="OHS96226.1"/>
    <property type="molecule type" value="Genomic_DNA"/>
</dbReference>
<feature type="transmembrane region" description="Helical" evidence="2">
    <location>
        <begin position="274"/>
        <end position="295"/>
    </location>
</feature>
<evidence type="ECO:0000256" key="1">
    <source>
        <dbReference type="SAM" id="MobiDB-lite"/>
    </source>
</evidence>
<dbReference type="Proteomes" id="UP000179807">
    <property type="component" value="Unassembled WGS sequence"/>
</dbReference>
<feature type="compositionally biased region" description="Basic and acidic residues" evidence="1">
    <location>
        <begin position="96"/>
        <end position="118"/>
    </location>
</feature>
<accession>A0A1J4JAM4</accession>
<evidence type="ECO:0000313" key="3">
    <source>
        <dbReference type="EMBL" id="OHS96226.1"/>
    </source>
</evidence>
<keyword evidence="2" id="KW-1133">Transmembrane helix</keyword>
<comment type="caution">
    <text evidence="3">The sequence shown here is derived from an EMBL/GenBank/DDBJ whole genome shotgun (WGS) entry which is preliminary data.</text>
</comment>
<reference evidence="3" key="1">
    <citation type="submission" date="2016-10" db="EMBL/GenBank/DDBJ databases">
        <authorList>
            <person name="Benchimol M."/>
            <person name="Almeida L.G."/>
            <person name="Vasconcelos A.T."/>
            <person name="Perreira-Neves A."/>
            <person name="Rosa I.A."/>
            <person name="Tasca T."/>
            <person name="Bogo M.R."/>
            <person name="de Souza W."/>
        </authorList>
    </citation>
    <scope>NUCLEOTIDE SEQUENCE [LARGE SCALE GENOMIC DNA]</scope>
    <source>
        <strain evidence="3">K</strain>
    </source>
</reference>
<feature type="transmembrane region" description="Helical" evidence="2">
    <location>
        <begin position="40"/>
        <end position="58"/>
    </location>
</feature>
<name>A0A1J4JAM4_9EUKA</name>
<dbReference type="GeneID" id="94846257"/>
<feature type="transmembrane region" description="Helical" evidence="2">
    <location>
        <begin position="234"/>
        <end position="254"/>
    </location>
</feature>
<feature type="transmembrane region" description="Helical" evidence="2">
    <location>
        <begin position="70"/>
        <end position="91"/>
    </location>
</feature>
<keyword evidence="4" id="KW-1185">Reference proteome</keyword>
<organism evidence="3 4">
    <name type="scientific">Tritrichomonas foetus</name>
    <dbReference type="NCBI Taxonomy" id="1144522"/>
    <lineage>
        <taxon>Eukaryota</taxon>
        <taxon>Metamonada</taxon>
        <taxon>Parabasalia</taxon>
        <taxon>Tritrichomonadida</taxon>
        <taxon>Tritrichomonadidae</taxon>
        <taxon>Tritrichomonas</taxon>
    </lineage>
</organism>
<evidence type="ECO:0000313" key="4">
    <source>
        <dbReference type="Proteomes" id="UP000179807"/>
    </source>
</evidence>
<feature type="transmembrane region" description="Helical" evidence="2">
    <location>
        <begin position="130"/>
        <end position="151"/>
    </location>
</feature>
<dbReference type="VEuPathDB" id="TrichDB:TRFO_37638"/>
<feature type="transmembrane region" description="Helical" evidence="2">
    <location>
        <begin position="172"/>
        <end position="192"/>
    </location>
</feature>
<keyword evidence="2" id="KW-0472">Membrane</keyword>
<feature type="region of interest" description="Disordered" evidence="1">
    <location>
        <begin position="95"/>
        <end position="122"/>
    </location>
</feature>